<keyword evidence="1" id="KW-1133">Transmembrane helix</keyword>
<keyword evidence="1" id="KW-0472">Membrane</keyword>
<dbReference type="Proteomes" id="UP001165289">
    <property type="component" value="Unassembled WGS sequence"/>
</dbReference>
<comment type="caution">
    <text evidence="2">The sequence shown here is derived from an EMBL/GenBank/DDBJ whole genome shotgun (WGS) entry which is preliminary data.</text>
</comment>
<evidence type="ECO:0000256" key="1">
    <source>
        <dbReference type="SAM" id="Phobius"/>
    </source>
</evidence>
<organism evidence="2 3">
    <name type="scientific">Oopsacas minuta</name>
    <dbReference type="NCBI Taxonomy" id="111878"/>
    <lineage>
        <taxon>Eukaryota</taxon>
        <taxon>Metazoa</taxon>
        <taxon>Porifera</taxon>
        <taxon>Hexactinellida</taxon>
        <taxon>Hexasterophora</taxon>
        <taxon>Lyssacinosida</taxon>
        <taxon>Leucopsacidae</taxon>
        <taxon>Oopsacas</taxon>
    </lineage>
</organism>
<protein>
    <submittedName>
        <fullName evidence="2">Uncharacterized protein</fullName>
    </submittedName>
</protein>
<keyword evidence="1" id="KW-0812">Transmembrane</keyword>
<dbReference type="AlphaFoldDB" id="A0AAV7JTU4"/>
<evidence type="ECO:0000313" key="3">
    <source>
        <dbReference type="Proteomes" id="UP001165289"/>
    </source>
</evidence>
<evidence type="ECO:0000313" key="2">
    <source>
        <dbReference type="EMBL" id="KAI6651815.1"/>
    </source>
</evidence>
<feature type="transmembrane region" description="Helical" evidence="1">
    <location>
        <begin position="63"/>
        <end position="83"/>
    </location>
</feature>
<accession>A0AAV7JTU4</accession>
<name>A0AAV7JTU4_9METZ</name>
<keyword evidence="3" id="KW-1185">Reference proteome</keyword>
<sequence>MTTPRGLPPDYNSALSMMRVNADHRALHRENSELRLNLGWMTRQRNMWQARAEKAEEAQSHNCLKGVLFSLGVLTVVVGWAIAK</sequence>
<reference evidence="2 3" key="1">
    <citation type="journal article" date="2023" name="BMC Biol.">
        <title>The compact genome of the sponge Oopsacas minuta (Hexactinellida) is lacking key metazoan core genes.</title>
        <authorList>
            <person name="Santini S."/>
            <person name="Schenkelaars Q."/>
            <person name="Jourda C."/>
            <person name="Duchesne M."/>
            <person name="Belahbib H."/>
            <person name="Rocher C."/>
            <person name="Selva M."/>
            <person name="Riesgo A."/>
            <person name="Vervoort M."/>
            <person name="Leys S.P."/>
            <person name="Kodjabachian L."/>
            <person name="Le Bivic A."/>
            <person name="Borchiellini C."/>
            <person name="Claverie J.M."/>
            <person name="Renard E."/>
        </authorList>
    </citation>
    <scope>NUCLEOTIDE SEQUENCE [LARGE SCALE GENOMIC DNA]</scope>
    <source>
        <strain evidence="2">SPO-2</strain>
    </source>
</reference>
<proteinExistence type="predicted"/>
<dbReference type="EMBL" id="JAKMXF010000302">
    <property type="protein sequence ID" value="KAI6651815.1"/>
    <property type="molecule type" value="Genomic_DNA"/>
</dbReference>
<gene>
    <name evidence="2" type="ORF">LOD99_5062</name>
</gene>